<dbReference type="EMBL" id="APVH01000075">
    <property type="protein sequence ID" value="EPX75547.1"/>
    <property type="molecule type" value="Genomic_DNA"/>
</dbReference>
<comment type="caution">
    <text evidence="2">The sequence shown here is derived from an EMBL/GenBank/DDBJ whole genome shotgun (WGS) entry which is preliminary data.</text>
</comment>
<reference evidence="3" key="1">
    <citation type="journal article" date="2014" name="Stand. Genomic Sci.">
        <title>Genome sequence of the exopolysaccharide-producing Salipiger mucosus type strain (DSM 16094(T)), a moderately halophilic member of the Roseobacter clade.</title>
        <authorList>
            <person name="Riedel T."/>
            <person name="Spring S."/>
            <person name="Fiebig A."/>
            <person name="Petersen J."/>
            <person name="Kyrpides N.C."/>
            <person name="Goker M."/>
            <person name="Klenk H.P."/>
        </authorList>
    </citation>
    <scope>NUCLEOTIDE SEQUENCE [LARGE SCALE GENOMIC DNA]</scope>
    <source>
        <strain evidence="3">DSM 16094</strain>
    </source>
</reference>
<proteinExistence type="predicted"/>
<dbReference type="HOGENOM" id="CLU_826084_0_0_5"/>
<accession>S9Q6A3</accession>
<dbReference type="Gene3D" id="3.40.50.300">
    <property type="entry name" value="P-loop containing nucleotide triphosphate hydrolases"/>
    <property type="match status" value="1"/>
</dbReference>
<keyword evidence="3" id="KW-1185">Reference proteome</keyword>
<evidence type="ECO:0008006" key="4">
    <source>
        <dbReference type="Google" id="ProtNLM"/>
    </source>
</evidence>
<dbReference type="STRING" id="1123237.Salmuc_03181"/>
<gene>
    <name evidence="2" type="ORF">Salmuc_03181</name>
</gene>
<sequence length="360" mass="40461">MARLFLHVGQPKSGTTALQRAFAAYSDETDAPQVYYPRAGRRERKLVAHHNLAYELHAPNQFSPSFGSWQDLADELEAQGEQAGTALLSSEAFRMFLAPVVASKIHKLFPGAEKKVILYLRPQWEYVESGYNQLIRFLKTEDHIEEFYDHTGAQITDYRAIVMAWQKAMGPENLICLPFDASVRAEGIVSHVLRKAIGLDIEMPPATQVNQKFGLRALSAVRHVRDGIRAGLDAPEAELSSRMVMQLSYLSQKWPRETRDFSFMTEELKARIYEESRDTNRWLAEQFEGFDSPAFLDPPPPGKAPVVTRFPELTDEEKADCKPFIKAAVRAGRQRMAKAPADGELPEDSPVETVTGGLIP</sequence>
<dbReference type="Proteomes" id="UP000015347">
    <property type="component" value="Unassembled WGS sequence"/>
</dbReference>
<organism evidence="2 3">
    <name type="scientific">Salipiger mucosus DSM 16094</name>
    <dbReference type="NCBI Taxonomy" id="1123237"/>
    <lineage>
        <taxon>Bacteria</taxon>
        <taxon>Pseudomonadati</taxon>
        <taxon>Pseudomonadota</taxon>
        <taxon>Alphaproteobacteria</taxon>
        <taxon>Rhodobacterales</taxon>
        <taxon>Roseobacteraceae</taxon>
        <taxon>Salipiger</taxon>
    </lineage>
</organism>
<evidence type="ECO:0000256" key="1">
    <source>
        <dbReference type="SAM" id="MobiDB-lite"/>
    </source>
</evidence>
<name>S9Q6A3_9RHOB</name>
<dbReference type="SUPFAM" id="SSF52540">
    <property type="entry name" value="P-loop containing nucleoside triphosphate hydrolases"/>
    <property type="match status" value="1"/>
</dbReference>
<evidence type="ECO:0000313" key="3">
    <source>
        <dbReference type="Proteomes" id="UP000015347"/>
    </source>
</evidence>
<evidence type="ECO:0000313" key="2">
    <source>
        <dbReference type="EMBL" id="EPX75547.1"/>
    </source>
</evidence>
<feature type="region of interest" description="Disordered" evidence="1">
    <location>
        <begin position="337"/>
        <end position="360"/>
    </location>
</feature>
<dbReference type="InterPro" id="IPR027417">
    <property type="entry name" value="P-loop_NTPase"/>
</dbReference>
<dbReference type="AlphaFoldDB" id="S9Q6A3"/>
<protein>
    <recommendedName>
        <fullName evidence="4">Sulfotransferase family protein</fullName>
    </recommendedName>
</protein>